<keyword evidence="2" id="KW-1185">Reference proteome</keyword>
<accession>A0A1I2W1D1</accession>
<gene>
    <name evidence="1" type="ORF">SAMN05421739_104474</name>
</gene>
<dbReference type="AlphaFoldDB" id="A0A1I2W1D1"/>
<organism evidence="1 2">
    <name type="scientific">Pontibacter chinhatensis</name>
    <dbReference type="NCBI Taxonomy" id="1436961"/>
    <lineage>
        <taxon>Bacteria</taxon>
        <taxon>Pseudomonadati</taxon>
        <taxon>Bacteroidota</taxon>
        <taxon>Cytophagia</taxon>
        <taxon>Cytophagales</taxon>
        <taxon>Hymenobacteraceae</taxon>
        <taxon>Pontibacter</taxon>
    </lineage>
</organism>
<proteinExistence type="predicted"/>
<name>A0A1I2W1D1_9BACT</name>
<evidence type="ECO:0000313" key="1">
    <source>
        <dbReference type="EMBL" id="SFG95180.1"/>
    </source>
</evidence>
<dbReference type="STRING" id="1436961.SAMN05421739_104474"/>
<sequence length="29" mass="3275">MILTKRPMANISLLGLVLYYLIGRRKLAG</sequence>
<dbReference type="Proteomes" id="UP000198724">
    <property type="component" value="Unassembled WGS sequence"/>
</dbReference>
<evidence type="ECO:0000313" key="2">
    <source>
        <dbReference type="Proteomes" id="UP000198724"/>
    </source>
</evidence>
<protein>
    <submittedName>
        <fullName evidence="1">Uncharacterized protein</fullName>
    </submittedName>
</protein>
<dbReference type="EMBL" id="FOOT01000004">
    <property type="protein sequence ID" value="SFG95180.1"/>
    <property type="molecule type" value="Genomic_DNA"/>
</dbReference>
<reference evidence="2" key="1">
    <citation type="submission" date="2016-10" db="EMBL/GenBank/DDBJ databases">
        <authorList>
            <person name="Varghese N."/>
            <person name="Submissions S."/>
        </authorList>
    </citation>
    <scope>NUCLEOTIDE SEQUENCE [LARGE SCALE GENOMIC DNA]</scope>
    <source>
        <strain evidence="2">LP51</strain>
    </source>
</reference>